<name>A0ABW4ZMS4_9SPHI</name>
<keyword evidence="2" id="KW-1185">Reference proteome</keyword>
<sequence length="81" mass="9162">MFELTEDQAAELERLQAVVTLKRAKLLELEKAIKVGKGYKRGFEIDQELSIKLEEAELELKEASYAFNNFTGSLPLSRKSG</sequence>
<gene>
    <name evidence="1" type="ORF">ACFSJU_12065</name>
</gene>
<dbReference type="Proteomes" id="UP001597387">
    <property type="component" value="Unassembled WGS sequence"/>
</dbReference>
<proteinExistence type="predicted"/>
<organism evidence="1 2">
    <name type="scientific">Paradesertivirga mongoliensis</name>
    <dbReference type="NCBI Taxonomy" id="2100740"/>
    <lineage>
        <taxon>Bacteria</taxon>
        <taxon>Pseudomonadati</taxon>
        <taxon>Bacteroidota</taxon>
        <taxon>Sphingobacteriia</taxon>
        <taxon>Sphingobacteriales</taxon>
        <taxon>Sphingobacteriaceae</taxon>
        <taxon>Paradesertivirga</taxon>
    </lineage>
</organism>
<evidence type="ECO:0000313" key="1">
    <source>
        <dbReference type="EMBL" id="MFD2163131.1"/>
    </source>
</evidence>
<comment type="caution">
    <text evidence="1">The sequence shown here is derived from an EMBL/GenBank/DDBJ whole genome shotgun (WGS) entry which is preliminary data.</text>
</comment>
<dbReference type="RefSeq" id="WP_255901366.1">
    <property type="nucleotide sequence ID" value="NZ_JAFMZO010000002.1"/>
</dbReference>
<dbReference type="EMBL" id="JBHUHZ010000002">
    <property type="protein sequence ID" value="MFD2163131.1"/>
    <property type="molecule type" value="Genomic_DNA"/>
</dbReference>
<evidence type="ECO:0000313" key="2">
    <source>
        <dbReference type="Proteomes" id="UP001597387"/>
    </source>
</evidence>
<protein>
    <submittedName>
        <fullName evidence="1">Uncharacterized protein</fullName>
    </submittedName>
</protein>
<reference evidence="2" key="1">
    <citation type="journal article" date="2019" name="Int. J. Syst. Evol. Microbiol.">
        <title>The Global Catalogue of Microorganisms (GCM) 10K type strain sequencing project: providing services to taxonomists for standard genome sequencing and annotation.</title>
        <authorList>
            <consortium name="The Broad Institute Genomics Platform"/>
            <consortium name="The Broad Institute Genome Sequencing Center for Infectious Disease"/>
            <person name="Wu L."/>
            <person name="Ma J."/>
        </authorList>
    </citation>
    <scope>NUCLEOTIDE SEQUENCE [LARGE SCALE GENOMIC DNA]</scope>
    <source>
        <strain evidence="2">KCTC 42217</strain>
    </source>
</reference>
<accession>A0ABW4ZMS4</accession>